<feature type="transmembrane region" description="Helical" evidence="6">
    <location>
        <begin position="44"/>
        <end position="66"/>
    </location>
</feature>
<evidence type="ECO:0000256" key="6">
    <source>
        <dbReference type="SAM" id="Phobius"/>
    </source>
</evidence>
<feature type="transmembrane region" description="Helical" evidence="6">
    <location>
        <begin position="323"/>
        <end position="343"/>
    </location>
</feature>
<proteinExistence type="predicted"/>
<comment type="caution">
    <text evidence="7">The sequence shown here is derived from an EMBL/GenBank/DDBJ whole genome shotgun (WGS) entry which is preliminary data.</text>
</comment>
<feature type="transmembrane region" description="Helical" evidence="6">
    <location>
        <begin position="116"/>
        <end position="134"/>
    </location>
</feature>
<evidence type="ECO:0000313" key="7">
    <source>
        <dbReference type="EMBL" id="MCU6745644.1"/>
    </source>
</evidence>
<comment type="subcellular location">
    <subcellularLocation>
        <location evidence="1">Cell membrane</location>
        <topology evidence="1">Multi-pass membrane protein</topology>
    </subcellularLocation>
</comment>
<feature type="transmembrane region" description="Helical" evidence="6">
    <location>
        <begin position="378"/>
        <end position="396"/>
    </location>
</feature>
<evidence type="ECO:0000256" key="4">
    <source>
        <dbReference type="ARBA" id="ARBA00022989"/>
    </source>
</evidence>
<evidence type="ECO:0000256" key="1">
    <source>
        <dbReference type="ARBA" id="ARBA00004651"/>
    </source>
</evidence>
<dbReference type="PANTHER" id="PTHR30250:SF11">
    <property type="entry name" value="O-ANTIGEN TRANSPORTER-RELATED"/>
    <property type="match status" value="1"/>
</dbReference>
<keyword evidence="3 6" id="KW-0812">Transmembrane</keyword>
<feature type="transmembrane region" description="Helical" evidence="6">
    <location>
        <begin position="12"/>
        <end position="32"/>
    </location>
</feature>
<evidence type="ECO:0000256" key="3">
    <source>
        <dbReference type="ARBA" id="ARBA00022692"/>
    </source>
</evidence>
<organism evidence="7 8">
    <name type="scientific">Suilimivivens aceti</name>
    <dbReference type="NCBI Taxonomy" id="2981774"/>
    <lineage>
        <taxon>Bacteria</taxon>
        <taxon>Bacillati</taxon>
        <taxon>Bacillota</taxon>
        <taxon>Clostridia</taxon>
        <taxon>Lachnospirales</taxon>
        <taxon>Lachnospiraceae</taxon>
        <taxon>Suilimivivens</taxon>
    </lineage>
</organism>
<evidence type="ECO:0000256" key="5">
    <source>
        <dbReference type="ARBA" id="ARBA00023136"/>
    </source>
</evidence>
<feature type="transmembrane region" description="Helical" evidence="6">
    <location>
        <begin position="146"/>
        <end position="166"/>
    </location>
</feature>
<feature type="transmembrane region" description="Helical" evidence="6">
    <location>
        <begin position="438"/>
        <end position="457"/>
    </location>
</feature>
<feature type="transmembrane region" description="Helical" evidence="6">
    <location>
        <begin position="234"/>
        <end position="251"/>
    </location>
</feature>
<dbReference type="EMBL" id="JAOQKJ010000015">
    <property type="protein sequence ID" value="MCU6745644.1"/>
    <property type="molecule type" value="Genomic_DNA"/>
</dbReference>
<keyword evidence="4 6" id="KW-1133">Transmembrane helix</keyword>
<keyword evidence="5 6" id="KW-0472">Membrane</keyword>
<reference evidence="7 8" key="1">
    <citation type="journal article" date="2021" name="ISME Commun">
        <title>Automated analysis of genomic sequences facilitates high-throughput and comprehensive description of bacteria.</title>
        <authorList>
            <person name="Hitch T.C.A."/>
        </authorList>
    </citation>
    <scope>NUCLEOTIDE SEQUENCE [LARGE SCALE GENOMIC DNA]</scope>
    <source>
        <strain evidence="7 8">Sanger_18</strain>
    </source>
</reference>
<name>A0ABT2T7B8_9FIRM</name>
<feature type="transmembrane region" description="Helical" evidence="6">
    <location>
        <begin position="172"/>
        <end position="190"/>
    </location>
</feature>
<dbReference type="Proteomes" id="UP001652432">
    <property type="component" value="Unassembled WGS sequence"/>
</dbReference>
<dbReference type="RefSeq" id="WP_262575669.1">
    <property type="nucleotide sequence ID" value="NZ_JAOQKJ010000015.1"/>
</dbReference>
<accession>A0ABT2T7B8</accession>
<feature type="transmembrane region" description="Helical" evidence="6">
    <location>
        <begin position="291"/>
        <end position="311"/>
    </location>
</feature>
<dbReference type="PANTHER" id="PTHR30250">
    <property type="entry name" value="PST FAMILY PREDICTED COLANIC ACID TRANSPORTER"/>
    <property type="match status" value="1"/>
</dbReference>
<feature type="transmembrane region" description="Helical" evidence="6">
    <location>
        <begin position="87"/>
        <end position="110"/>
    </location>
</feature>
<gene>
    <name evidence="7" type="ORF">OCV77_14305</name>
</gene>
<keyword evidence="2" id="KW-1003">Cell membrane</keyword>
<protein>
    <submittedName>
        <fullName evidence="7">Polysaccharide biosynthesis C-terminal domain-containing protein</fullName>
    </submittedName>
</protein>
<evidence type="ECO:0000256" key="2">
    <source>
        <dbReference type="ARBA" id="ARBA00022475"/>
    </source>
</evidence>
<dbReference type="Pfam" id="PF01943">
    <property type="entry name" value="Polysacc_synt"/>
    <property type="match status" value="1"/>
</dbReference>
<dbReference type="InterPro" id="IPR050833">
    <property type="entry name" value="Poly_Biosynth_Transport"/>
</dbReference>
<keyword evidence="8" id="KW-1185">Reference proteome</keyword>
<evidence type="ECO:0000313" key="8">
    <source>
        <dbReference type="Proteomes" id="UP001652432"/>
    </source>
</evidence>
<sequence>MNSYKYFIKNVGLLTFSNFATKLLAFFLVPLYTNVLTTTEYGTYDLFSTTVSLMVPILTLNIFDGVSRYALERDYDKSAIVTISAKYFIRSCIFLISLILVNVVLNINIIFAKYGIYFVLMFGVQALSGIVLGYTRGIDKISDLSISSVITSAITIGCNIIFLLIFKWGLEGYFIANIIGPAFQCVYLIIKDSALKKLNFKKNYKKEEKELLDYSKPLIANTVSWWVNSAADKYIVVWVCGLAANGIYSVASKIPTILNVFQSIFSQAWTLSAVKDFDPEDKNGFFKNMYASYNCIMTLLCSVIIVGDKVLAKILYAKDFYNAWIYVPWLTIAIVFGAMAGYIGGIYTAVKEPKILAKSSIIGAIINGILNFTMTPIIGVMGAAVATTISYFIIWLIRYLNVTKYIKLKIFLQRDLLSYALLVMQAIVMVIIDKNVMLYLLQICTLLVIVVLYRNDIELVTRKVIRR</sequence>
<feature type="transmembrane region" description="Helical" evidence="6">
    <location>
        <begin position="416"/>
        <end position="432"/>
    </location>
</feature>
<dbReference type="InterPro" id="IPR002797">
    <property type="entry name" value="Polysacc_synth"/>
</dbReference>